<accession>A0AAE0FZB7</accession>
<dbReference type="AlphaFoldDB" id="A0AAE0FZB7"/>
<comment type="caution">
    <text evidence="1">The sequence shown here is derived from an EMBL/GenBank/DDBJ whole genome shotgun (WGS) entry which is preliminary data.</text>
</comment>
<keyword evidence="2" id="KW-1185">Reference proteome</keyword>
<protein>
    <submittedName>
        <fullName evidence="1">Uncharacterized protein</fullName>
    </submittedName>
</protein>
<proteinExistence type="predicted"/>
<sequence length="226" mass="24837">MCTRLFFRELGDHIVRTCSRKALYGSNVLLPLHRTLYESARPIASICARHVRETTSLSGVAPRADKARAQLLHNGVFQEEADFSLASVVVRVDKEAGLVDTAKAAWEQLKTVRGTEHVPALGVVYLVQRQRSSTLELPASALHSATSESFHKPIPIIGCTVHEWKGEAAEESEGSGTDVMVLSMLAISERLQLSGFHCDSTSVPPVDDIQRAIRDHPNFFILGTPR</sequence>
<reference evidence="1 2" key="1">
    <citation type="journal article" date="2015" name="Genome Biol. Evol.">
        <title>Comparative Genomics of a Bacterivorous Green Alga Reveals Evolutionary Causalities and Consequences of Phago-Mixotrophic Mode of Nutrition.</title>
        <authorList>
            <person name="Burns J.A."/>
            <person name="Paasch A."/>
            <person name="Narechania A."/>
            <person name="Kim E."/>
        </authorList>
    </citation>
    <scope>NUCLEOTIDE SEQUENCE [LARGE SCALE GENOMIC DNA]</scope>
    <source>
        <strain evidence="1 2">PLY_AMNH</strain>
    </source>
</reference>
<evidence type="ECO:0000313" key="2">
    <source>
        <dbReference type="Proteomes" id="UP001190700"/>
    </source>
</evidence>
<dbReference type="Proteomes" id="UP001190700">
    <property type="component" value="Unassembled WGS sequence"/>
</dbReference>
<organism evidence="1 2">
    <name type="scientific">Cymbomonas tetramitiformis</name>
    <dbReference type="NCBI Taxonomy" id="36881"/>
    <lineage>
        <taxon>Eukaryota</taxon>
        <taxon>Viridiplantae</taxon>
        <taxon>Chlorophyta</taxon>
        <taxon>Pyramimonadophyceae</taxon>
        <taxon>Pyramimonadales</taxon>
        <taxon>Pyramimonadaceae</taxon>
        <taxon>Cymbomonas</taxon>
    </lineage>
</organism>
<dbReference type="EMBL" id="LGRX02011869">
    <property type="protein sequence ID" value="KAK3268365.1"/>
    <property type="molecule type" value="Genomic_DNA"/>
</dbReference>
<gene>
    <name evidence="1" type="ORF">CYMTET_23129</name>
</gene>
<name>A0AAE0FZB7_9CHLO</name>
<evidence type="ECO:0000313" key="1">
    <source>
        <dbReference type="EMBL" id="KAK3268365.1"/>
    </source>
</evidence>